<dbReference type="STRING" id="579105.SAMN04488096_104238"/>
<accession>A0A1M6DY43</accession>
<dbReference type="OrthoDB" id="9771846at2"/>
<dbReference type="InterPro" id="IPR001173">
    <property type="entry name" value="Glyco_trans_2-like"/>
</dbReference>
<dbReference type="Pfam" id="PF00535">
    <property type="entry name" value="Glycos_transf_2"/>
    <property type="match status" value="1"/>
</dbReference>
<dbReference type="PANTHER" id="PTHR43179">
    <property type="entry name" value="RHAMNOSYLTRANSFERASE WBBL"/>
    <property type="match status" value="1"/>
</dbReference>
<dbReference type="AlphaFoldDB" id="A0A1M6DY43"/>
<proteinExistence type="predicted"/>
<gene>
    <name evidence="2" type="ORF">SAMN04488096_104238</name>
</gene>
<reference evidence="2 3" key="1">
    <citation type="submission" date="2016-11" db="EMBL/GenBank/DDBJ databases">
        <authorList>
            <person name="Jaros S."/>
            <person name="Januszkiewicz K."/>
            <person name="Wedrychowicz H."/>
        </authorList>
    </citation>
    <scope>NUCLEOTIDE SEQUENCE [LARGE SCALE GENOMIC DNA]</scope>
    <source>
        <strain evidence="2 3">DSM 21425</strain>
    </source>
</reference>
<dbReference type="Gene3D" id="3.90.550.10">
    <property type="entry name" value="Spore Coat Polysaccharide Biosynthesis Protein SpsA, Chain A"/>
    <property type="match status" value="1"/>
</dbReference>
<sequence length="310" mass="35935">MIDISCIIINYNTSNYTTEAVKSILDFHENDLSLEIIVVDNCSKIEDYLLLKKSLEQLNNNKVKLYRSRINTGFGGGNMYGVLQASSSKYYAFINNDTLQVSKNCLSRLKEFMLNTPDAAVCSPQMLDQHKNFSVTIDHFSSLKREIIKRPLLEKLNPKKYLNRKITYTKPTAVHYVQGSFLFVDAKEFDAIGGFDTNIFLYYEESDLCLRLLKERGKKTYLVPDLEYIHYKNASTPRTALSKTEMKISLLYTIKKHYGYFAHQLLLNHLRVKYFFSSIVKPKHFYLFKVLLKGGGLNHSLKLKQKIEEL</sequence>
<dbReference type="InterPro" id="IPR029044">
    <property type="entry name" value="Nucleotide-diphossugar_trans"/>
</dbReference>
<protein>
    <recommendedName>
        <fullName evidence="1">Glycosyltransferase 2-like domain-containing protein</fullName>
    </recommendedName>
</protein>
<evidence type="ECO:0000259" key="1">
    <source>
        <dbReference type="Pfam" id="PF00535"/>
    </source>
</evidence>
<dbReference type="EMBL" id="FQYY01000004">
    <property type="protein sequence ID" value="SHI78122.1"/>
    <property type="molecule type" value="Genomic_DNA"/>
</dbReference>
<evidence type="ECO:0000313" key="2">
    <source>
        <dbReference type="EMBL" id="SHI78122.1"/>
    </source>
</evidence>
<dbReference type="RefSeq" id="WP_073149874.1">
    <property type="nucleotide sequence ID" value="NZ_FQYY01000004.1"/>
</dbReference>
<organism evidence="2 3">
    <name type="scientific">Mesonia phycicola</name>
    <dbReference type="NCBI Taxonomy" id="579105"/>
    <lineage>
        <taxon>Bacteria</taxon>
        <taxon>Pseudomonadati</taxon>
        <taxon>Bacteroidota</taxon>
        <taxon>Flavobacteriia</taxon>
        <taxon>Flavobacteriales</taxon>
        <taxon>Flavobacteriaceae</taxon>
        <taxon>Mesonia</taxon>
    </lineage>
</organism>
<dbReference type="SUPFAM" id="SSF53448">
    <property type="entry name" value="Nucleotide-diphospho-sugar transferases"/>
    <property type="match status" value="1"/>
</dbReference>
<keyword evidence="3" id="KW-1185">Reference proteome</keyword>
<dbReference type="Proteomes" id="UP000184225">
    <property type="component" value="Unassembled WGS sequence"/>
</dbReference>
<dbReference type="PANTHER" id="PTHR43179:SF7">
    <property type="entry name" value="RHAMNOSYLTRANSFERASE WBBL"/>
    <property type="match status" value="1"/>
</dbReference>
<feature type="domain" description="Glycosyltransferase 2-like" evidence="1">
    <location>
        <begin position="5"/>
        <end position="153"/>
    </location>
</feature>
<name>A0A1M6DY43_9FLAO</name>
<evidence type="ECO:0000313" key="3">
    <source>
        <dbReference type="Proteomes" id="UP000184225"/>
    </source>
</evidence>